<name>A0ACB8R9G2_9AGAM</name>
<dbReference type="Proteomes" id="UP000814033">
    <property type="component" value="Unassembled WGS sequence"/>
</dbReference>
<proteinExistence type="predicted"/>
<gene>
    <name evidence="1" type="ORF">FA95DRAFT_1502701</name>
</gene>
<sequence>SIYDREDRVVVQMAGRPPTDASWAGTAQELSEFFTDVGQKCDFKPGQIKHSRGQYPALRAGFSFGGGPKEPYNTKAATVTQAKQRKRLLRHPGLNRFAGFQSSALSLHRPTLCLHVDGVVAGAMAQDSSLHKAFKDSVFPTATFNFGPQALTKPHRDFRNIPYGWCAITALGNFDHTKGGHLVIWELGLVIEFPAGSTILIPSAIFTHSNTPLQAGETRQSFTQYCAGDLVRWQAYGYRTEERLRAEDPELKRQLDEQLPTRWRKAVDLFCTKRSELQGELRKLRA</sequence>
<accession>A0ACB8R9G2</accession>
<evidence type="ECO:0000313" key="2">
    <source>
        <dbReference type="Proteomes" id="UP000814033"/>
    </source>
</evidence>
<reference evidence="1" key="2">
    <citation type="journal article" date="2022" name="New Phytol.">
        <title>Evolutionary transition to the ectomycorrhizal habit in the genomes of a hyperdiverse lineage of mushroom-forming fungi.</title>
        <authorList>
            <person name="Looney B."/>
            <person name="Miyauchi S."/>
            <person name="Morin E."/>
            <person name="Drula E."/>
            <person name="Courty P.E."/>
            <person name="Kohler A."/>
            <person name="Kuo A."/>
            <person name="LaButti K."/>
            <person name="Pangilinan J."/>
            <person name="Lipzen A."/>
            <person name="Riley R."/>
            <person name="Andreopoulos W."/>
            <person name="He G."/>
            <person name="Johnson J."/>
            <person name="Nolan M."/>
            <person name="Tritt A."/>
            <person name="Barry K.W."/>
            <person name="Grigoriev I.V."/>
            <person name="Nagy L.G."/>
            <person name="Hibbett D."/>
            <person name="Henrissat B."/>
            <person name="Matheny P.B."/>
            <person name="Labbe J."/>
            <person name="Martin F.M."/>
        </authorList>
    </citation>
    <scope>NUCLEOTIDE SEQUENCE</scope>
    <source>
        <strain evidence="1">FP105234-sp</strain>
    </source>
</reference>
<organism evidence="1 2">
    <name type="scientific">Auriscalpium vulgare</name>
    <dbReference type="NCBI Taxonomy" id="40419"/>
    <lineage>
        <taxon>Eukaryota</taxon>
        <taxon>Fungi</taxon>
        <taxon>Dikarya</taxon>
        <taxon>Basidiomycota</taxon>
        <taxon>Agaricomycotina</taxon>
        <taxon>Agaricomycetes</taxon>
        <taxon>Russulales</taxon>
        <taxon>Auriscalpiaceae</taxon>
        <taxon>Auriscalpium</taxon>
    </lineage>
</organism>
<dbReference type="EMBL" id="MU276188">
    <property type="protein sequence ID" value="KAI0040532.1"/>
    <property type="molecule type" value="Genomic_DNA"/>
</dbReference>
<comment type="caution">
    <text evidence="1">The sequence shown here is derived from an EMBL/GenBank/DDBJ whole genome shotgun (WGS) entry which is preliminary data.</text>
</comment>
<reference evidence="1" key="1">
    <citation type="submission" date="2021-02" db="EMBL/GenBank/DDBJ databases">
        <authorList>
            <consortium name="DOE Joint Genome Institute"/>
            <person name="Ahrendt S."/>
            <person name="Looney B.P."/>
            <person name="Miyauchi S."/>
            <person name="Morin E."/>
            <person name="Drula E."/>
            <person name="Courty P.E."/>
            <person name="Chicoki N."/>
            <person name="Fauchery L."/>
            <person name="Kohler A."/>
            <person name="Kuo A."/>
            <person name="Labutti K."/>
            <person name="Pangilinan J."/>
            <person name="Lipzen A."/>
            <person name="Riley R."/>
            <person name="Andreopoulos W."/>
            <person name="He G."/>
            <person name="Johnson J."/>
            <person name="Barry K.W."/>
            <person name="Grigoriev I.V."/>
            <person name="Nagy L."/>
            <person name="Hibbett D."/>
            <person name="Henrissat B."/>
            <person name="Matheny P.B."/>
            <person name="Labbe J."/>
            <person name="Martin F."/>
        </authorList>
    </citation>
    <scope>NUCLEOTIDE SEQUENCE</scope>
    <source>
        <strain evidence="1">FP105234-sp</strain>
    </source>
</reference>
<evidence type="ECO:0000313" key="1">
    <source>
        <dbReference type="EMBL" id="KAI0040532.1"/>
    </source>
</evidence>
<protein>
    <submittedName>
        <fullName evidence="1">Uncharacterized protein</fullName>
    </submittedName>
</protein>
<feature type="non-terminal residue" evidence="1">
    <location>
        <position position="1"/>
    </location>
</feature>
<keyword evidence="2" id="KW-1185">Reference proteome</keyword>